<accession>A0A3N7FES4</accession>
<dbReference type="InterPro" id="IPR003591">
    <property type="entry name" value="Leu-rich_rpt_typical-subtyp"/>
</dbReference>
<feature type="compositionally biased region" description="Low complexity" evidence="4">
    <location>
        <begin position="1"/>
        <end position="19"/>
    </location>
</feature>
<dbReference type="Pfam" id="PF00560">
    <property type="entry name" value="LRR_1"/>
    <property type="match status" value="1"/>
</dbReference>
<dbReference type="SUPFAM" id="SSF52200">
    <property type="entry name" value="Toll/Interleukin receptor TIR domain"/>
    <property type="match status" value="1"/>
</dbReference>
<dbReference type="InterPro" id="IPR044974">
    <property type="entry name" value="Disease_R_plants"/>
</dbReference>
<dbReference type="PANTHER" id="PTHR11017">
    <property type="entry name" value="LEUCINE-RICH REPEAT-CONTAINING PROTEIN"/>
    <property type="match status" value="1"/>
</dbReference>
<evidence type="ECO:0000256" key="4">
    <source>
        <dbReference type="SAM" id="MobiDB-lite"/>
    </source>
</evidence>
<name>A0A3N7FES4_POPTR</name>
<protein>
    <recommendedName>
        <fullName evidence="5">TIR domain-containing protein</fullName>
    </recommendedName>
</protein>
<proteinExistence type="predicted"/>
<dbReference type="InterPro" id="IPR035897">
    <property type="entry name" value="Toll_tir_struct_dom_sf"/>
</dbReference>
<feature type="region of interest" description="Disordered" evidence="4">
    <location>
        <begin position="1"/>
        <end position="20"/>
    </location>
</feature>
<dbReference type="SUPFAM" id="SSF52058">
    <property type="entry name" value="L domain-like"/>
    <property type="match status" value="1"/>
</dbReference>
<dbReference type="Pfam" id="PF07725">
    <property type="entry name" value="LRR_3"/>
    <property type="match status" value="1"/>
</dbReference>
<dbReference type="GO" id="GO:0006952">
    <property type="term" value="P:defense response"/>
    <property type="evidence" value="ECO:0007669"/>
    <property type="project" value="InterPro"/>
</dbReference>
<dbReference type="SMART" id="SM00255">
    <property type="entry name" value="TIR"/>
    <property type="match status" value="1"/>
</dbReference>
<keyword evidence="1" id="KW-0433">Leucine-rich repeat</keyword>
<dbReference type="InterPro" id="IPR032675">
    <property type="entry name" value="LRR_dom_sf"/>
</dbReference>
<keyword evidence="3" id="KW-0520">NAD</keyword>
<organism evidence="6">
    <name type="scientific">Populus trichocarpa</name>
    <name type="common">Western balsam poplar</name>
    <name type="synonym">Populus balsamifera subsp. trichocarpa</name>
    <dbReference type="NCBI Taxonomy" id="3694"/>
    <lineage>
        <taxon>Eukaryota</taxon>
        <taxon>Viridiplantae</taxon>
        <taxon>Streptophyta</taxon>
        <taxon>Embryophyta</taxon>
        <taxon>Tracheophyta</taxon>
        <taxon>Spermatophyta</taxon>
        <taxon>Magnoliopsida</taxon>
        <taxon>eudicotyledons</taxon>
        <taxon>Gunneridae</taxon>
        <taxon>Pentapetalae</taxon>
        <taxon>rosids</taxon>
        <taxon>fabids</taxon>
        <taxon>Malpighiales</taxon>
        <taxon>Salicaceae</taxon>
        <taxon>Saliceae</taxon>
        <taxon>Populus</taxon>
    </lineage>
</organism>
<dbReference type="EMBL" id="KZ623338">
    <property type="protein sequence ID" value="RQO93080.1"/>
    <property type="molecule type" value="Genomic_DNA"/>
</dbReference>
<dbReference type="InterPro" id="IPR001611">
    <property type="entry name" value="Leu-rich_rpt"/>
</dbReference>
<dbReference type="SMART" id="SM00369">
    <property type="entry name" value="LRR_TYP"/>
    <property type="match status" value="5"/>
</dbReference>
<dbReference type="InterPro" id="IPR000157">
    <property type="entry name" value="TIR_dom"/>
</dbReference>
<feature type="domain" description="TIR" evidence="5">
    <location>
        <begin position="20"/>
        <end position="182"/>
    </location>
</feature>
<dbReference type="PANTHER" id="PTHR11017:SF271">
    <property type="entry name" value="DISEASE RESISTANCE PROTEIN (TIR-NBS-LRR CLASS) FAMILY"/>
    <property type="match status" value="1"/>
</dbReference>
<dbReference type="Pfam" id="PF01582">
    <property type="entry name" value="TIR"/>
    <property type="match status" value="1"/>
</dbReference>
<keyword evidence="2" id="KW-0677">Repeat</keyword>
<evidence type="ECO:0000256" key="3">
    <source>
        <dbReference type="ARBA" id="ARBA00023027"/>
    </source>
</evidence>
<evidence type="ECO:0000259" key="5">
    <source>
        <dbReference type="PROSITE" id="PS50104"/>
    </source>
</evidence>
<dbReference type="Gene3D" id="3.80.10.10">
    <property type="entry name" value="Ribonuclease Inhibitor"/>
    <property type="match status" value="2"/>
</dbReference>
<dbReference type="PROSITE" id="PS50104">
    <property type="entry name" value="TIR"/>
    <property type="match status" value="1"/>
</dbReference>
<evidence type="ECO:0000256" key="1">
    <source>
        <dbReference type="ARBA" id="ARBA00022614"/>
    </source>
</evidence>
<dbReference type="Gene3D" id="3.40.50.10140">
    <property type="entry name" value="Toll/interleukin-1 receptor homology (TIR) domain"/>
    <property type="match status" value="1"/>
</dbReference>
<dbReference type="AlphaFoldDB" id="A0A3N7FES4"/>
<dbReference type="InterPro" id="IPR011713">
    <property type="entry name" value="Leu-rich_rpt_3"/>
</dbReference>
<dbReference type="GO" id="GO:0007165">
    <property type="term" value="P:signal transduction"/>
    <property type="evidence" value="ECO:0007669"/>
    <property type="project" value="InterPro"/>
</dbReference>
<dbReference type="FunFam" id="3.40.50.10140:FF:000007">
    <property type="entry name" value="Disease resistance protein (TIR-NBS-LRR class)"/>
    <property type="match status" value="1"/>
</dbReference>
<evidence type="ECO:0000256" key="2">
    <source>
        <dbReference type="ARBA" id="ARBA00022737"/>
    </source>
</evidence>
<sequence>MASVSFESHSSSSSSSRHGSTYDVFLSFRGADTRNNFTDHLYAALDQAGIYTFRDGNELPPGQEISSQLSRAIRESRISVVVFSKGYASSRWCLDELVKILECRHAMGQLLVPIFYDIDPSYVRKQKWNVGEALKRKEEDFEIEMERLKRWREALDEAGNISGWILKDMANGEIAREVSYDHPGKRNRIWLLEDALDVLNNQTGTDAVEGLALDVRASTVASLSTKSFTNMRRLKLLQINGAHLAGSYKLLPNELIWLCWLECPMKSLPSDLQLNNLVVLDLQHSNIEELWKGTKILNKLKILNLSYSKLLVKTPNFQGLPSLEILKLTACTSLAKVHPSIGHLKRLVSLNLEGCCRLKTLPESICNLKSIETLNISLCSQLEKLPEFLGDMESLTELLANGTAIKQLPASTGYLKKLTRLSLVGDSYKHDLQSKSWFSRFSSWLSWRSCSTSIAMLPTPLTGLTSLKELDISYCGLHEASSSIDIGSLSCLEKLNLSGSKFSNLPSSIGHLLNLKDLWVRRCPNLFLSTSELPLSLTRLYACICSTMERVPVLGEKRLLVTSVGCLNLIEFRHMELLDTSSSILNFDDCNDLSNNYKETLVQELFKGEMCEISFSASEIPEWFSLRGEGSSLSFHLPSVLGSYGNQLQGLLIGVVYATSLEGSFAPCRTLLRNKSNGKVMFERSSSIKFDPSSTRNSWILSLPLIGGYRCAVKGVEELELNVEISSSGVEQCGVHLITKNNAVSNIGKLDRDIYSLARTDTMIVPSYHHQAVASSSPNEWLESCLTRELQRWKIYSAIKVSFGMDFIY</sequence>
<evidence type="ECO:0000313" key="6">
    <source>
        <dbReference type="EMBL" id="RQO93080.1"/>
    </source>
</evidence>
<reference evidence="6" key="2">
    <citation type="submission" date="2017-07" db="EMBL/GenBank/DDBJ databases">
        <title>WGS assembly of Populus trichocarpa.</title>
        <authorList>
            <person name="Tuskan G."/>
            <person name="Difazio S."/>
            <person name="Jansson S."/>
            <person name="Bohlmann J."/>
            <person name="Grigoriev I."/>
            <person name="Hellsten U."/>
            <person name="Putnam N."/>
            <person name="Ralph S."/>
            <person name="Rombauts S."/>
            <person name="Salamov A."/>
            <person name="Schein J."/>
            <person name="Sterck L."/>
            <person name="Aerts A."/>
            <person name="Bhalerao R."/>
            <person name="Bhalerao R."/>
            <person name="Blaudez D."/>
            <person name="Boerjan W."/>
            <person name="Brun A."/>
            <person name="Brunner A."/>
            <person name="Busov V."/>
            <person name="Campbell M."/>
            <person name="Carlson J."/>
            <person name="Chalot M."/>
            <person name="Chapman J."/>
            <person name="Chen G."/>
            <person name="Cooper D."/>
            <person name="Coutinho P."/>
            <person name="Couturier J."/>
            <person name="Covert S."/>
            <person name="Cronk Q."/>
            <person name="Cunningham R."/>
            <person name="Davis J."/>
            <person name="Degroeve S."/>
            <person name="Dejardin A."/>
            <person name="Depamphilis C."/>
            <person name="Detter J."/>
            <person name="Dirks B."/>
            <person name="Dubchak I."/>
            <person name="Duplessis S."/>
            <person name="Ehlting J."/>
            <person name="Ellis B."/>
            <person name="Gendler K."/>
            <person name="Goodstein D."/>
            <person name="Gribskov M."/>
            <person name="Grimwood J."/>
            <person name="Groover A."/>
            <person name="Gunter L."/>
            <person name="Hamberger B."/>
            <person name="Heinze B."/>
            <person name="Helariutta Y."/>
            <person name="Henrissat B."/>
            <person name="Holligan D."/>
            <person name="Holt R."/>
            <person name="Huang W."/>
            <person name="Islam-Faridi N."/>
            <person name="Jones S."/>
            <person name="Jones-Rhoades M."/>
            <person name="Jorgensen R."/>
            <person name="Joshi C."/>
            <person name="Kangasjarvi J."/>
            <person name="Karlsson J."/>
            <person name="Kelleher C."/>
            <person name="Kirkpatrick R."/>
            <person name="Kirst M."/>
            <person name="Kohler A."/>
            <person name="Kalluri U."/>
            <person name="Larimer F."/>
            <person name="Leebens-Mack J."/>
            <person name="Leple J."/>
            <person name="Locascio P."/>
            <person name="Lou Y."/>
            <person name="Lucas S."/>
            <person name="Martin F."/>
            <person name="Montanini B."/>
            <person name="Napoli C."/>
            <person name="Nelson D."/>
            <person name="Nelson C."/>
            <person name="Nieminen K."/>
            <person name="Nilsson O."/>
            <person name="Pereda V."/>
            <person name="Peter G."/>
            <person name="Philippe R."/>
            <person name="Pilate G."/>
            <person name="Poliakov A."/>
            <person name="Razumovskaya J."/>
            <person name="Richardson P."/>
            <person name="Rinaldi C."/>
            <person name="Ritland K."/>
            <person name="Rouze P."/>
            <person name="Ryaboy D."/>
            <person name="Schmutz J."/>
            <person name="Schrader J."/>
            <person name="Segerman B."/>
            <person name="Shin H."/>
            <person name="Siddiqui A."/>
            <person name="Sterky F."/>
            <person name="Terry A."/>
            <person name="Tsai C."/>
            <person name="Uberbacher E."/>
            <person name="Unneberg P."/>
            <person name="Vahala J."/>
            <person name="Wall K."/>
            <person name="Wessler S."/>
            <person name="Yang G."/>
            <person name="Yin T."/>
            <person name="Douglas C."/>
            <person name="Marra M."/>
            <person name="Sandberg G."/>
            <person name="Van De Peer Y."/>
            <person name="Rokhsar D."/>
        </authorList>
    </citation>
    <scope>NUCLEOTIDE SEQUENCE</scope>
    <source>
        <strain evidence="6">Nisqually-1</strain>
    </source>
</reference>
<gene>
    <name evidence="6" type="ORF">POPTR_T004950</name>
</gene>
<reference evidence="6" key="1">
    <citation type="journal article" date="2006" name="Science">
        <title>The genome of black cottonwood, Populus trichocarpa (Torr. &amp; Gray).</title>
        <authorList>
            <person name="Tuskan G.A."/>
            <person name="Difazio S."/>
            <person name="Jansson S."/>
            <person name="Bohlmann J."/>
            <person name="Grigoriev I."/>
            <person name="Hellsten U."/>
            <person name="Putnam N."/>
            <person name="Ralph S."/>
            <person name="Rombauts S."/>
            <person name="Salamov A."/>
            <person name="Schein J."/>
            <person name="Sterck L."/>
            <person name="Aerts A."/>
            <person name="Bhalerao R.R."/>
            <person name="Bhalerao R.P."/>
            <person name="Blaudez D."/>
            <person name="Boerjan W."/>
            <person name="Brun A."/>
            <person name="Brunner A."/>
            <person name="Busov V."/>
            <person name="Campbell M."/>
            <person name="Carlson J."/>
            <person name="Chalot M."/>
            <person name="Chapman J."/>
            <person name="Chen G.L."/>
            <person name="Cooper D."/>
            <person name="Coutinho P.M."/>
            <person name="Couturier J."/>
            <person name="Covert S."/>
            <person name="Cronk Q."/>
            <person name="Cunningham R."/>
            <person name="Davis J."/>
            <person name="Degroeve S."/>
            <person name="Dejardin A."/>
            <person name="Depamphilis C."/>
            <person name="Detter J."/>
            <person name="Dirks B."/>
            <person name="Dubchak I."/>
            <person name="Duplessis S."/>
            <person name="Ehlting J."/>
            <person name="Ellis B."/>
            <person name="Gendler K."/>
            <person name="Goodstein D."/>
            <person name="Gribskov M."/>
            <person name="Grimwood J."/>
            <person name="Groover A."/>
            <person name="Gunter L."/>
            <person name="Hamberger B."/>
            <person name="Heinze B."/>
            <person name="Helariutta Y."/>
            <person name="Henrissat B."/>
            <person name="Holligan D."/>
            <person name="Holt R."/>
            <person name="Huang W."/>
            <person name="Islam-Faridi N."/>
            <person name="Jones S."/>
            <person name="Jones-Rhoades M."/>
            <person name="Jorgensen R."/>
            <person name="Joshi C."/>
            <person name="Kangasjarvi J."/>
            <person name="Karlsson J."/>
            <person name="Kelleher C."/>
            <person name="Kirkpatrick R."/>
            <person name="Kirst M."/>
            <person name="Kohler A."/>
            <person name="Kalluri U."/>
            <person name="Larimer F."/>
            <person name="Leebens-Mack J."/>
            <person name="Leple J.C."/>
            <person name="Locascio P."/>
            <person name="Lou Y."/>
            <person name="Lucas S."/>
            <person name="Martin F."/>
            <person name="Montanini B."/>
            <person name="Napoli C."/>
            <person name="Nelson D.R."/>
            <person name="Nelson C."/>
            <person name="Nieminen K."/>
            <person name="Nilsson O."/>
            <person name="Pereda V."/>
            <person name="Peter G."/>
            <person name="Philippe R."/>
            <person name="Pilate G."/>
            <person name="Poliakov A."/>
            <person name="Razumovskaya J."/>
            <person name="Richardson P."/>
            <person name="Rinaldi C."/>
            <person name="Ritland K."/>
            <person name="Rouze P."/>
            <person name="Ryaboy D."/>
            <person name="Schmutz J."/>
            <person name="Schrader J."/>
            <person name="Segerman B."/>
            <person name="Shin H."/>
            <person name="Siddiqui A."/>
            <person name="Sterky F."/>
            <person name="Terry A."/>
            <person name="Tsai C.J."/>
            <person name="Uberbacher E."/>
            <person name="Unneberg P."/>
            <person name="Vahala J."/>
            <person name="Wall K."/>
            <person name="Wessler S."/>
            <person name="Yang G."/>
            <person name="Yin T."/>
            <person name="Douglas C."/>
            <person name="Marra M."/>
            <person name="Sandberg G."/>
            <person name="Van de Peer Y."/>
            <person name="Rokhsar D."/>
        </authorList>
    </citation>
    <scope>NUCLEOTIDE SEQUENCE [LARGE SCALE GENOMIC DNA]</scope>
    <source>
        <strain evidence="6">Nisqually-1</strain>
    </source>
</reference>